<feature type="domain" description="PAC" evidence="15">
    <location>
        <begin position="87"/>
        <end position="137"/>
    </location>
</feature>
<proteinExistence type="predicted"/>
<evidence type="ECO:0000256" key="2">
    <source>
        <dbReference type="ARBA" id="ARBA00012438"/>
    </source>
</evidence>
<feature type="domain" description="Histidine kinase" evidence="12">
    <location>
        <begin position="282"/>
        <end position="503"/>
    </location>
</feature>
<dbReference type="GO" id="GO:0006355">
    <property type="term" value="P:regulation of DNA-templated transcription"/>
    <property type="evidence" value="ECO:0007669"/>
    <property type="project" value="InterPro"/>
</dbReference>
<dbReference type="PROSITE" id="PS50113">
    <property type="entry name" value="PAC"/>
    <property type="match status" value="2"/>
</dbReference>
<evidence type="ECO:0000313" key="16">
    <source>
        <dbReference type="EMBL" id="NVZ08839.1"/>
    </source>
</evidence>
<sequence length="876" mass="97485">MKDYSSGNSDTPSSEARLRALFELAPLGIIILDPETMLPLEFNRAAHEQLGYSAEEFARLRIADYEANEDLEDVQRHIQTLLTQGYDDFETRHRCRDGSIRHMNVVVQVLPVDGRKTFYAIYRDITESRLADERLRRSEAKFRAAFEIAPHGMALVAPDGRWLQVNQVLCRILGYSESELLALDFQSISHPDDLTADLFYLDQLVSGAVDRVQFEKRYLHRQGHPIPVMLSASVVRDEQGAISHMVVHILDLTERKATEEAMRRAMETAEVANRAKSEFLANMSHEIRTPLNAIIGLGQLLLDSGLDSRQRDYMNKIRQGSDALLRILNDVLDYSKIEAGQIQLDTVDFRIEAVLDQLTALFSLAAESKGLALYYHLDPRTPQVLRGDPMRLGQVLNNLVGNAVKFTERGFVELRIRALREERGRIQLAFSVRDTGIGMDQASIERLFQSFTQADCSITRRYGGTGLGLSISRQLARLMGGDIRVRSRLGIGSIFRFKADFQIAESPPRRIGSPPRVLGRRRVLIVADDCLARRAPRAILEAWGMEIAEARSPAQARAILSATAGGRREPFDWVVLDRPPERAVEPPSPTFGDPPCPAIWMVTVTERERLLAESGANAGMRLLAKPVTPSALFDAIVDLVGDYTLPTLPTAPSVRDLAAEAAPLRGARLLLVEDNATNQQVARDLLERIGCLVTTAGDGRQALERVERLTFDAVLMDVQMPVMDGLSATRAIRGRHPRLPIIALTAAALSEDRERCLAAGMNDHLSKPIVLESLIEVLRRWVVPAHAETSAPGVAGRLSPESLQAILERLERLRRLIERNDLVDSTGLDGLGESLRDTPYVADPLSRLGVAIESFDYDTALVEIDRLSRLLSEPES</sequence>
<dbReference type="Pfam" id="PF00072">
    <property type="entry name" value="Response_reg"/>
    <property type="match status" value="1"/>
</dbReference>
<dbReference type="CDD" id="cd00082">
    <property type="entry name" value="HisKA"/>
    <property type="match status" value="1"/>
</dbReference>
<protein>
    <recommendedName>
        <fullName evidence="10">Sensory/regulatory protein RpfC</fullName>
        <ecNumber evidence="2">2.7.13.3</ecNumber>
    </recommendedName>
</protein>
<dbReference type="InterPro" id="IPR005467">
    <property type="entry name" value="His_kinase_dom"/>
</dbReference>
<feature type="domain" description="Response regulatory" evidence="13">
    <location>
        <begin position="668"/>
        <end position="782"/>
    </location>
</feature>
<keyword evidence="5" id="KW-0547">Nucleotide-binding</keyword>
<keyword evidence="3 11" id="KW-0597">Phosphoprotein</keyword>
<name>A0A850R2I9_9GAMM</name>
<organism evidence="16 17">
    <name type="scientific">Allochromatium humboldtianum</name>
    <dbReference type="NCBI Taxonomy" id="504901"/>
    <lineage>
        <taxon>Bacteria</taxon>
        <taxon>Pseudomonadati</taxon>
        <taxon>Pseudomonadota</taxon>
        <taxon>Gammaproteobacteria</taxon>
        <taxon>Chromatiales</taxon>
        <taxon>Chromatiaceae</taxon>
        <taxon>Allochromatium</taxon>
    </lineage>
</organism>
<dbReference type="EMBL" id="JABZEO010000003">
    <property type="protein sequence ID" value="NVZ08839.1"/>
    <property type="molecule type" value="Genomic_DNA"/>
</dbReference>
<dbReference type="InterPro" id="IPR036890">
    <property type="entry name" value="HATPase_C_sf"/>
</dbReference>
<keyword evidence="17" id="KW-1185">Reference proteome</keyword>
<comment type="subunit">
    <text evidence="9">At low DSF concentrations, interacts with RpfF.</text>
</comment>
<evidence type="ECO:0000256" key="10">
    <source>
        <dbReference type="ARBA" id="ARBA00068150"/>
    </source>
</evidence>
<dbReference type="SUPFAM" id="SSF47384">
    <property type="entry name" value="Homodimeric domain of signal transducing histidine kinase"/>
    <property type="match status" value="1"/>
</dbReference>
<dbReference type="AlphaFoldDB" id="A0A850R2I9"/>
<feature type="modified residue" description="4-aspartylphosphate" evidence="11">
    <location>
        <position position="717"/>
    </location>
</feature>
<dbReference type="CDD" id="cd00130">
    <property type="entry name" value="PAS"/>
    <property type="match status" value="2"/>
</dbReference>
<evidence type="ECO:0000313" key="17">
    <source>
        <dbReference type="Proteomes" id="UP000592294"/>
    </source>
</evidence>
<dbReference type="InterPro" id="IPR013767">
    <property type="entry name" value="PAS_fold"/>
</dbReference>
<accession>A0A850R2I9</accession>
<dbReference type="SMART" id="SM00091">
    <property type="entry name" value="PAS"/>
    <property type="match status" value="2"/>
</dbReference>
<dbReference type="GO" id="GO:0042578">
    <property type="term" value="F:phosphoric ester hydrolase activity"/>
    <property type="evidence" value="ECO:0007669"/>
    <property type="project" value="InterPro"/>
</dbReference>
<dbReference type="SMART" id="SM00086">
    <property type="entry name" value="PAC"/>
    <property type="match status" value="2"/>
</dbReference>
<dbReference type="PANTHER" id="PTHR45339:SF1">
    <property type="entry name" value="HYBRID SIGNAL TRANSDUCTION HISTIDINE KINASE J"/>
    <property type="match status" value="1"/>
</dbReference>
<dbReference type="InterPro" id="IPR000014">
    <property type="entry name" value="PAS"/>
</dbReference>
<dbReference type="Pfam" id="PF00512">
    <property type="entry name" value="HisKA"/>
    <property type="match status" value="1"/>
</dbReference>
<dbReference type="Gene3D" id="3.40.50.2300">
    <property type="match status" value="2"/>
</dbReference>
<evidence type="ECO:0000256" key="8">
    <source>
        <dbReference type="ARBA" id="ARBA00023012"/>
    </source>
</evidence>
<dbReference type="GO" id="GO:0000155">
    <property type="term" value="F:phosphorelay sensor kinase activity"/>
    <property type="evidence" value="ECO:0007669"/>
    <property type="project" value="InterPro"/>
</dbReference>
<evidence type="ECO:0000259" key="15">
    <source>
        <dbReference type="PROSITE" id="PS50113"/>
    </source>
</evidence>
<evidence type="ECO:0000259" key="13">
    <source>
        <dbReference type="PROSITE" id="PS50110"/>
    </source>
</evidence>
<dbReference type="SMART" id="SM00387">
    <property type="entry name" value="HATPase_c"/>
    <property type="match status" value="1"/>
</dbReference>
<evidence type="ECO:0000256" key="6">
    <source>
        <dbReference type="ARBA" id="ARBA00022777"/>
    </source>
</evidence>
<dbReference type="PROSITE" id="PS50109">
    <property type="entry name" value="HIS_KIN"/>
    <property type="match status" value="1"/>
</dbReference>
<feature type="modified residue" description="4-aspartylphosphate" evidence="11">
    <location>
        <position position="577"/>
    </location>
</feature>
<dbReference type="InterPro" id="IPR000700">
    <property type="entry name" value="PAS-assoc_C"/>
</dbReference>
<dbReference type="SUPFAM" id="SSF55874">
    <property type="entry name" value="ATPase domain of HSP90 chaperone/DNA topoisomerase II/histidine kinase"/>
    <property type="match status" value="1"/>
</dbReference>
<dbReference type="InterPro" id="IPR011006">
    <property type="entry name" value="CheY-like_superfamily"/>
</dbReference>
<dbReference type="CDD" id="cd16922">
    <property type="entry name" value="HATPase_EvgS-ArcB-TorS-like"/>
    <property type="match status" value="1"/>
</dbReference>
<feature type="domain" description="PAC" evidence="15">
    <location>
        <begin position="212"/>
        <end position="264"/>
    </location>
</feature>
<dbReference type="PROSITE" id="PS00124">
    <property type="entry name" value="FBPASE"/>
    <property type="match status" value="1"/>
</dbReference>
<dbReference type="InterPro" id="IPR035965">
    <property type="entry name" value="PAS-like_dom_sf"/>
</dbReference>
<evidence type="ECO:0000256" key="7">
    <source>
        <dbReference type="ARBA" id="ARBA00022840"/>
    </source>
</evidence>
<dbReference type="CDD" id="cd17546">
    <property type="entry name" value="REC_hyHK_CKI1_RcsC-like"/>
    <property type="match status" value="1"/>
</dbReference>
<keyword evidence="8" id="KW-0902">Two-component regulatory system</keyword>
<evidence type="ECO:0000259" key="14">
    <source>
        <dbReference type="PROSITE" id="PS50112"/>
    </source>
</evidence>
<feature type="domain" description="PAS" evidence="14">
    <location>
        <begin position="138"/>
        <end position="208"/>
    </location>
</feature>
<dbReference type="SUPFAM" id="SSF55785">
    <property type="entry name" value="PYP-like sensor domain (PAS domain)"/>
    <property type="match status" value="2"/>
</dbReference>
<evidence type="ECO:0000256" key="1">
    <source>
        <dbReference type="ARBA" id="ARBA00000085"/>
    </source>
</evidence>
<dbReference type="Pfam" id="PF13426">
    <property type="entry name" value="PAS_9"/>
    <property type="match status" value="1"/>
</dbReference>
<dbReference type="FunFam" id="1.10.287.130:FF:000002">
    <property type="entry name" value="Two-component osmosensing histidine kinase"/>
    <property type="match status" value="1"/>
</dbReference>
<keyword evidence="7" id="KW-0067">ATP-binding</keyword>
<evidence type="ECO:0000256" key="9">
    <source>
        <dbReference type="ARBA" id="ARBA00064003"/>
    </source>
</evidence>
<dbReference type="InterPro" id="IPR003594">
    <property type="entry name" value="HATPase_dom"/>
</dbReference>
<evidence type="ECO:0000256" key="11">
    <source>
        <dbReference type="PROSITE-ProRule" id="PRU00169"/>
    </source>
</evidence>
<feature type="domain" description="PAS" evidence="14">
    <location>
        <begin position="14"/>
        <end position="85"/>
    </location>
</feature>
<dbReference type="Gene3D" id="3.30.565.10">
    <property type="entry name" value="Histidine kinase-like ATPase, C-terminal domain"/>
    <property type="match status" value="1"/>
</dbReference>
<dbReference type="InterPro" id="IPR001789">
    <property type="entry name" value="Sig_transdc_resp-reg_receiver"/>
</dbReference>
<dbReference type="SUPFAM" id="SSF52172">
    <property type="entry name" value="CheY-like"/>
    <property type="match status" value="2"/>
</dbReference>
<evidence type="ECO:0000256" key="3">
    <source>
        <dbReference type="ARBA" id="ARBA00022553"/>
    </source>
</evidence>
<dbReference type="RefSeq" id="WP_176975606.1">
    <property type="nucleotide sequence ID" value="NZ_JABZEO010000003.1"/>
</dbReference>
<evidence type="ECO:0000256" key="5">
    <source>
        <dbReference type="ARBA" id="ARBA00022741"/>
    </source>
</evidence>
<dbReference type="Pfam" id="PF00989">
    <property type="entry name" value="PAS"/>
    <property type="match status" value="1"/>
</dbReference>
<dbReference type="SMART" id="SM00388">
    <property type="entry name" value="HisKA"/>
    <property type="match status" value="1"/>
</dbReference>
<comment type="catalytic activity">
    <reaction evidence="1">
        <text>ATP + protein L-histidine = ADP + protein N-phospho-L-histidine.</text>
        <dbReference type="EC" id="2.7.13.3"/>
    </reaction>
</comment>
<evidence type="ECO:0000256" key="4">
    <source>
        <dbReference type="ARBA" id="ARBA00022679"/>
    </source>
</evidence>
<dbReference type="NCBIfam" id="TIGR00229">
    <property type="entry name" value="sensory_box"/>
    <property type="match status" value="2"/>
</dbReference>
<dbReference type="InterPro" id="IPR020548">
    <property type="entry name" value="Fructose_bisphosphatase_AS"/>
</dbReference>
<keyword evidence="6" id="KW-0418">Kinase</keyword>
<dbReference type="InterPro" id="IPR036097">
    <property type="entry name" value="HisK_dim/P_sf"/>
</dbReference>
<keyword evidence="4" id="KW-0808">Transferase</keyword>
<dbReference type="InterPro" id="IPR004358">
    <property type="entry name" value="Sig_transdc_His_kin-like_C"/>
</dbReference>
<dbReference type="EC" id="2.7.13.3" evidence="2"/>
<dbReference type="GO" id="GO:0005975">
    <property type="term" value="P:carbohydrate metabolic process"/>
    <property type="evidence" value="ECO:0007669"/>
    <property type="project" value="InterPro"/>
</dbReference>
<reference evidence="16 17" key="1">
    <citation type="submission" date="2020-06" db="EMBL/GenBank/DDBJ databases">
        <title>Whole-genome sequence of Allochromatium humboldtianum DSM 21881, type strain.</title>
        <authorList>
            <person name="Kyndt J.A."/>
            <person name="Meyer T.E."/>
        </authorList>
    </citation>
    <scope>NUCLEOTIDE SEQUENCE [LARGE SCALE GENOMIC DNA]</scope>
    <source>
        <strain evidence="16 17">DSM 21881</strain>
    </source>
</reference>
<dbReference type="Pfam" id="PF02518">
    <property type="entry name" value="HATPase_c"/>
    <property type="match status" value="1"/>
</dbReference>
<gene>
    <name evidence="16" type="ORF">HW932_06155</name>
</gene>
<evidence type="ECO:0000259" key="12">
    <source>
        <dbReference type="PROSITE" id="PS50109"/>
    </source>
</evidence>
<comment type="caution">
    <text evidence="16">The sequence shown here is derived from an EMBL/GenBank/DDBJ whole genome shotgun (WGS) entry which is preliminary data.</text>
</comment>
<dbReference type="PANTHER" id="PTHR45339">
    <property type="entry name" value="HYBRID SIGNAL TRANSDUCTION HISTIDINE KINASE J"/>
    <property type="match status" value="1"/>
</dbReference>
<dbReference type="Proteomes" id="UP000592294">
    <property type="component" value="Unassembled WGS sequence"/>
</dbReference>
<dbReference type="InterPro" id="IPR003661">
    <property type="entry name" value="HisK_dim/P_dom"/>
</dbReference>
<dbReference type="InterPro" id="IPR001610">
    <property type="entry name" value="PAC"/>
</dbReference>
<dbReference type="Gene3D" id="1.10.287.130">
    <property type="match status" value="1"/>
</dbReference>
<dbReference type="SMART" id="SM00448">
    <property type="entry name" value="REC"/>
    <property type="match status" value="2"/>
</dbReference>
<dbReference type="GO" id="GO:0005524">
    <property type="term" value="F:ATP binding"/>
    <property type="evidence" value="ECO:0007669"/>
    <property type="project" value="UniProtKB-KW"/>
</dbReference>
<dbReference type="FunFam" id="3.30.565.10:FF:000010">
    <property type="entry name" value="Sensor histidine kinase RcsC"/>
    <property type="match status" value="1"/>
</dbReference>
<dbReference type="PROSITE" id="PS50112">
    <property type="entry name" value="PAS"/>
    <property type="match status" value="2"/>
</dbReference>
<dbReference type="PRINTS" id="PR00344">
    <property type="entry name" value="BCTRLSENSOR"/>
</dbReference>
<feature type="domain" description="Response regulatory" evidence="13">
    <location>
        <begin position="522"/>
        <end position="640"/>
    </location>
</feature>
<dbReference type="PROSITE" id="PS50110">
    <property type="entry name" value="RESPONSE_REGULATORY"/>
    <property type="match status" value="2"/>
</dbReference>
<dbReference type="Gene3D" id="3.30.450.20">
    <property type="entry name" value="PAS domain"/>
    <property type="match status" value="2"/>
</dbReference>